<evidence type="ECO:0000256" key="4">
    <source>
        <dbReference type="ARBA" id="ARBA00022553"/>
    </source>
</evidence>
<comment type="caution">
    <text evidence="22">The sequence shown here is derived from an EMBL/GenBank/DDBJ whole genome shotgun (WGS) entry which is preliminary data.</text>
</comment>
<evidence type="ECO:0000256" key="12">
    <source>
        <dbReference type="ARBA" id="ARBA00023015"/>
    </source>
</evidence>
<dbReference type="InterPro" id="IPR047086">
    <property type="entry name" value="SF1-HH_sf"/>
</dbReference>
<evidence type="ECO:0000256" key="17">
    <source>
        <dbReference type="PROSITE-ProRule" id="PRU00047"/>
    </source>
</evidence>
<evidence type="ECO:0000313" key="23">
    <source>
        <dbReference type="Proteomes" id="UP000549394"/>
    </source>
</evidence>
<keyword evidence="3" id="KW-0678">Repressor</keyword>
<feature type="region of interest" description="Disordered" evidence="20">
    <location>
        <begin position="293"/>
        <end position="316"/>
    </location>
</feature>
<evidence type="ECO:0000256" key="16">
    <source>
        <dbReference type="ARBA" id="ARBA00055181"/>
    </source>
</evidence>
<dbReference type="GO" id="GO:0005654">
    <property type="term" value="C:nucleoplasm"/>
    <property type="evidence" value="ECO:0007669"/>
    <property type="project" value="UniProtKB-ARBA"/>
</dbReference>
<feature type="region of interest" description="Disordered" evidence="20">
    <location>
        <begin position="331"/>
        <end position="469"/>
    </location>
</feature>
<keyword evidence="10 18" id="KW-0694">RNA-binding</keyword>
<evidence type="ECO:0000256" key="9">
    <source>
        <dbReference type="ARBA" id="ARBA00022833"/>
    </source>
</evidence>
<feature type="compositionally biased region" description="Pro residues" evidence="20">
    <location>
        <begin position="391"/>
        <end position="431"/>
    </location>
</feature>
<dbReference type="SUPFAM" id="SSF57756">
    <property type="entry name" value="Retrovirus zinc finger-like domains"/>
    <property type="match status" value="1"/>
</dbReference>
<comment type="similarity">
    <text evidence="2 19">Belongs to the BBP/SF1 family.</text>
</comment>
<dbReference type="GO" id="GO:0005681">
    <property type="term" value="C:spliceosomal complex"/>
    <property type="evidence" value="ECO:0007669"/>
    <property type="project" value="UniProtKB-KW"/>
</dbReference>
<feature type="compositionally biased region" description="Basic and acidic residues" evidence="20">
    <location>
        <begin position="75"/>
        <end position="88"/>
    </location>
</feature>
<dbReference type="InterPro" id="IPR055256">
    <property type="entry name" value="KH_1_KHDC4/BBP-like"/>
</dbReference>
<dbReference type="GO" id="GO:0045131">
    <property type="term" value="F:pre-mRNA branch point binding"/>
    <property type="evidence" value="ECO:0007669"/>
    <property type="project" value="UniProtKB-UniRule"/>
</dbReference>
<evidence type="ECO:0000256" key="10">
    <source>
        <dbReference type="ARBA" id="ARBA00022884"/>
    </source>
</evidence>
<keyword evidence="5 19" id="KW-0507">mRNA processing</keyword>
<dbReference type="PROSITE" id="PS50084">
    <property type="entry name" value="KH_TYPE_1"/>
    <property type="match status" value="1"/>
</dbReference>
<sequence>MKRESEQAESADDRKKKRKSRWGGGDFEKTFIPGMPTSIPQNLTKDQEEMYLLQLQIEETSRRLRTGDLGIPPNPEERSPSPEPIYNHEGKRLNTREYRMRKKLEELRHELVQKALKVNSSYHPPSDYKPPVVRVSDKVLIPQEEHPDINFVGLLIGPRGNTLKTLEKDTGAKIIIRGKGSIKEGKVGRSDGQPLPGQDEPLHAYITANNPENVKMAAEKIKDIIRQGIEVPEGQNDLRRHQLRELALLNGTLRETDGLSKLRQMAQANTIVTNNIVCTMCGGAGHIAQDCKERRPGESLRQFESGQVPMPTPADKAKMDSEYMSLMAELGEAAPPPPGTQQFNGPPPTVGQTWNRGGPMALPPPPPPPGNGPANNNGPPGVSTPWQQQQQPPPPPGTTKPLAPPPPPPPGSGGPPPTSNMPPWQPPPPPVSASNCPPWQQGPWQTPPPPQGNYAPPMGMPPPPPPPPN</sequence>
<dbReference type="InterPro" id="IPR036612">
    <property type="entry name" value="KH_dom_type_1_sf"/>
</dbReference>
<comment type="subcellular location">
    <subcellularLocation>
        <location evidence="1 19">Nucleus</location>
    </subcellularLocation>
</comment>
<dbReference type="PANTHER" id="PTHR11208:SF45">
    <property type="entry name" value="SPLICING FACTOR 1"/>
    <property type="match status" value="1"/>
</dbReference>
<evidence type="ECO:0000313" key="22">
    <source>
        <dbReference type="EMBL" id="CAD5122762.1"/>
    </source>
</evidence>
<accession>A0A7I8W3V4</accession>
<dbReference type="Pfam" id="PF16275">
    <property type="entry name" value="SF1-HH"/>
    <property type="match status" value="1"/>
</dbReference>
<evidence type="ECO:0000259" key="21">
    <source>
        <dbReference type="PROSITE" id="PS50158"/>
    </source>
</evidence>
<dbReference type="SUPFAM" id="SSF54791">
    <property type="entry name" value="Eukaryotic type KH-domain (KH-domain type I)"/>
    <property type="match status" value="1"/>
</dbReference>
<dbReference type="InterPro" id="IPR032570">
    <property type="entry name" value="SF1-HH"/>
</dbReference>
<keyword evidence="11" id="KW-0007">Acetylation</keyword>
<feature type="compositionally biased region" description="Pro residues" evidence="20">
    <location>
        <begin position="458"/>
        <end position="469"/>
    </location>
</feature>
<feature type="compositionally biased region" description="Basic and acidic residues" evidence="20">
    <location>
        <begin position="1"/>
        <end position="14"/>
    </location>
</feature>
<keyword evidence="14 19" id="KW-0508">mRNA splicing</keyword>
<evidence type="ECO:0000256" key="5">
    <source>
        <dbReference type="ARBA" id="ARBA00022664"/>
    </source>
</evidence>
<dbReference type="SMART" id="SM00322">
    <property type="entry name" value="KH"/>
    <property type="match status" value="1"/>
</dbReference>
<dbReference type="AlphaFoldDB" id="A0A7I8W3V4"/>
<evidence type="ECO:0000256" key="19">
    <source>
        <dbReference type="RuleBase" id="RU367126"/>
    </source>
</evidence>
<dbReference type="PANTHER" id="PTHR11208">
    <property type="entry name" value="RNA-BINDING PROTEIN RELATED"/>
    <property type="match status" value="1"/>
</dbReference>
<keyword evidence="13" id="KW-0804">Transcription</keyword>
<dbReference type="Gene3D" id="3.30.1370.10">
    <property type="entry name" value="K Homology domain, type 1"/>
    <property type="match status" value="1"/>
</dbReference>
<keyword evidence="4" id="KW-0597">Phosphoprotein</keyword>
<evidence type="ECO:0000256" key="8">
    <source>
        <dbReference type="ARBA" id="ARBA00022771"/>
    </source>
</evidence>
<dbReference type="GO" id="GO:0008270">
    <property type="term" value="F:zinc ion binding"/>
    <property type="evidence" value="ECO:0007669"/>
    <property type="project" value="UniProtKB-UniRule"/>
</dbReference>
<feature type="compositionally biased region" description="Low complexity" evidence="20">
    <location>
        <begin position="432"/>
        <end position="444"/>
    </location>
</feature>
<dbReference type="GO" id="GO:0000398">
    <property type="term" value="P:mRNA splicing, via spliceosome"/>
    <property type="evidence" value="ECO:0007669"/>
    <property type="project" value="UniProtKB-UniRule"/>
</dbReference>
<comment type="function">
    <text evidence="19">Necessary for the splicing of pre-mRNA. Has a role in the recognition of the branch site (5'-UACUAAC-3'), the pyrimidine tract and the 3'-splice site at the 3'-end of introns.</text>
</comment>
<gene>
    <name evidence="22" type="ORF">DGYR_LOCUS10526</name>
</gene>
<dbReference type="CDD" id="cd22382">
    <property type="entry name" value="KH-I_SF1"/>
    <property type="match status" value="1"/>
</dbReference>
<evidence type="ECO:0000256" key="18">
    <source>
        <dbReference type="PROSITE-ProRule" id="PRU00117"/>
    </source>
</evidence>
<evidence type="ECO:0000256" key="6">
    <source>
        <dbReference type="ARBA" id="ARBA00022723"/>
    </source>
</evidence>
<reference evidence="22 23" key="1">
    <citation type="submission" date="2020-08" db="EMBL/GenBank/DDBJ databases">
        <authorList>
            <person name="Hejnol A."/>
        </authorList>
    </citation>
    <scope>NUCLEOTIDE SEQUENCE [LARGE SCALE GENOMIC DNA]</scope>
</reference>
<dbReference type="EMBL" id="CAJFCJ010000018">
    <property type="protein sequence ID" value="CAD5122762.1"/>
    <property type="molecule type" value="Genomic_DNA"/>
</dbReference>
<dbReference type="Pfam" id="PF22675">
    <property type="entry name" value="KH-I_KHDC4-BBP"/>
    <property type="match status" value="1"/>
</dbReference>
<feature type="domain" description="CCHC-type" evidence="21">
    <location>
        <begin position="278"/>
        <end position="293"/>
    </location>
</feature>
<keyword evidence="12" id="KW-0805">Transcription regulation</keyword>
<protein>
    <recommendedName>
        <fullName evidence="19">Branchpoint-bridging protein</fullName>
    </recommendedName>
</protein>
<evidence type="ECO:0000256" key="1">
    <source>
        <dbReference type="ARBA" id="ARBA00004123"/>
    </source>
</evidence>
<dbReference type="InterPro" id="IPR036875">
    <property type="entry name" value="Znf_CCHC_sf"/>
</dbReference>
<keyword evidence="15 19" id="KW-0539">Nucleus</keyword>
<evidence type="ECO:0000256" key="20">
    <source>
        <dbReference type="SAM" id="MobiDB-lite"/>
    </source>
</evidence>
<keyword evidence="8 17" id="KW-0863">Zinc-finger</keyword>
<evidence type="ECO:0000256" key="3">
    <source>
        <dbReference type="ARBA" id="ARBA00022491"/>
    </source>
</evidence>
<feature type="region of interest" description="Disordered" evidence="20">
    <location>
        <begin position="1"/>
        <end position="41"/>
    </location>
</feature>
<dbReference type="Proteomes" id="UP000549394">
    <property type="component" value="Unassembled WGS sequence"/>
</dbReference>
<evidence type="ECO:0000256" key="14">
    <source>
        <dbReference type="ARBA" id="ARBA00023187"/>
    </source>
</evidence>
<evidence type="ECO:0000256" key="2">
    <source>
        <dbReference type="ARBA" id="ARBA00010382"/>
    </source>
</evidence>
<dbReference type="FunFam" id="3.30.1370.10:FF:000016">
    <property type="entry name" value="Putative splicing factor 1"/>
    <property type="match status" value="1"/>
</dbReference>
<dbReference type="OrthoDB" id="10021397at2759"/>
<keyword evidence="23" id="KW-1185">Reference proteome</keyword>
<keyword evidence="9 19" id="KW-0862">Zinc</keyword>
<proteinExistence type="inferred from homology"/>
<dbReference type="GO" id="GO:0003729">
    <property type="term" value="F:mRNA binding"/>
    <property type="evidence" value="ECO:0007669"/>
    <property type="project" value="TreeGrafter"/>
</dbReference>
<keyword evidence="6 19" id="KW-0479">Metal-binding</keyword>
<feature type="compositionally biased region" description="Pro residues" evidence="20">
    <location>
        <begin position="361"/>
        <end position="371"/>
    </location>
</feature>
<feature type="region of interest" description="Disordered" evidence="20">
    <location>
        <begin position="63"/>
        <end position="88"/>
    </location>
</feature>
<evidence type="ECO:0000256" key="7">
    <source>
        <dbReference type="ARBA" id="ARBA00022728"/>
    </source>
</evidence>
<dbReference type="InterPro" id="IPR001878">
    <property type="entry name" value="Znf_CCHC"/>
</dbReference>
<evidence type="ECO:0000256" key="11">
    <source>
        <dbReference type="ARBA" id="ARBA00022990"/>
    </source>
</evidence>
<organism evidence="22 23">
    <name type="scientific">Dimorphilus gyrociliatus</name>
    <dbReference type="NCBI Taxonomy" id="2664684"/>
    <lineage>
        <taxon>Eukaryota</taxon>
        <taxon>Metazoa</taxon>
        <taxon>Spiralia</taxon>
        <taxon>Lophotrochozoa</taxon>
        <taxon>Annelida</taxon>
        <taxon>Polychaeta</taxon>
        <taxon>Polychaeta incertae sedis</taxon>
        <taxon>Dinophilidae</taxon>
        <taxon>Dimorphilus</taxon>
    </lineage>
</organism>
<feature type="compositionally biased region" description="Low complexity" evidence="20">
    <location>
        <begin position="372"/>
        <end position="390"/>
    </location>
</feature>
<evidence type="ECO:0000256" key="15">
    <source>
        <dbReference type="ARBA" id="ARBA00023242"/>
    </source>
</evidence>
<dbReference type="PROSITE" id="PS50158">
    <property type="entry name" value="ZF_CCHC"/>
    <property type="match status" value="1"/>
</dbReference>
<dbReference type="InterPro" id="IPR004087">
    <property type="entry name" value="KH_dom"/>
</dbReference>
<feature type="compositionally biased region" description="Pro residues" evidence="20">
    <location>
        <begin position="334"/>
        <end position="349"/>
    </location>
</feature>
<dbReference type="Gene3D" id="6.10.140.1790">
    <property type="match status" value="1"/>
</dbReference>
<name>A0A7I8W3V4_9ANNE</name>
<comment type="function">
    <text evidence="16">Necessary for the ATP-dependent first step of spliceosome assembly. Binds to the intron branch point sequence (BPS) 5'-UACUAAC-3' of the pre-mRNA. May act as transcription repressor.</text>
</comment>
<evidence type="ECO:0000256" key="13">
    <source>
        <dbReference type="ARBA" id="ARBA00023163"/>
    </source>
</evidence>
<dbReference type="SMART" id="SM00343">
    <property type="entry name" value="ZnF_C2HC"/>
    <property type="match status" value="1"/>
</dbReference>
<keyword evidence="7 19" id="KW-0747">Spliceosome</keyword>
<dbReference type="GO" id="GO:0048024">
    <property type="term" value="P:regulation of mRNA splicing, via spliceosome"/>
    <property type="evidence" value="ECO:0007669"/>
    <property type="project" value="TreeGrafter"/>
</dbReference>
<dbReference type="InterPro" id="IPR045071">
    <property type="entry name" value="BBP-like"/>
</dbReference>